<dbReference type="GeneID" id="34526301"/>
<evidence type="ECO:0000313" key="4">
    <source>
        <dbReference type="Proteomes" id="UP000006310"/>
    </source>
</evidence>
<reference evidence="4" key="2">
    <citation type="submission" date="2012-08" db="EMBL/GenBank/DDBJ databases">
        <title>Genome sequence of Kazachstania naganishii.</title>
        <authorList>
            <person name="Gordon J.L."/>
            <person name="Armisen D."/>
            <person name="Proux-Wera E."/>
            <person name="OhEigeartaigh S.S."/>
            <person name="Byrne K.P."/>
            <person name="Wolfe K.H."/>
        </authorList>
    </citation>
    <scope>NUCLEOTIDE SEQUENCE [LARGE SCALE GENOMIC DNA]</scope>
    <source>
        <strain evidence="4">ATCC MYA-139 / BCRC 22969 / CBS 8797 / CCRC 22969 / KCTC 17520 / NBRC 10181 / NCYC 3082</strain>
    </source>
</reference>
<dbReference type="SUPFAM" id="SSF57701">
    <property type="entry name" value="Zn2/Cys6 DNA-binding domain"/>
    <property type="match status" value="1"/>
</dbReference>
<dbReference type="Gene3D" id="4.10.240.10">
    <property type="entry name" value="Zn(2)-C6 fungal-type DNA-binding domain"/>
    <property type="match status" value="1"/>
</dbReference>
<dbReference type="OrthoDB" id="4036575at2759"/>
<dbReference type="GO" id="GO:0000981">
    <property type="term" value="F:DNA-binding transcription factor activity, RNA polymerase II-specific"/>
    <property type="evidence" value="ECO:0007669"/>
    <property type="project" value="InterPro"/>
</dbReference>
<dbReference type="EMBL" id="HE978318">
    <property type="protein sequence ID" value="CCK70601.1"/>
    <property type="molecule type" value="Genomic_DNA"/>
</dbReference>
<dbReference type="AlphaFoldDB" id="J7S7Z9"/>
<feature type="domain" description="Zn(2)-C6 fungal-type" evidence="2">
    <location>
        <begin position="188"/>
        <end position="201"/>
    </location>
</feature>
<dbReference type="RefSeq" id="XP_022464847.1">
    <property type="nucleotide sequence ID" value="XM_022608342.1"/>
</dbReference>
<name>J7S7Z9_HUIN7</name>
<dbReference type="GO" id="GO:0008270">
    <property type="term" value="F:zinc ion binding"/>
    <property type="evidence" value="ECO:0007669"/>
    <property type="project" value="InterPro"/>
</dbReference>
<dbReference type="InterPro" id="IPR001138">
    <property type="entry name" value="Zn2Cys6_DnaBD"/>
</dbReference>
<accession>J7S7Z9</accession>
<dbReference type="eggNOG" id="ENOG502S235">
    <property type="taxonomic scope" value="Eukaryota"/>
</dbReference>
<dbReference type="OMA" id="ADSNECA"/>
<dbReference type="InterPro" id="IPR036864">
    <property type="entry name" value="Zn2-C6_fun-type_DNA-bd_sf"/>
</dbReference>
<protein>
    <recommendedName>
        <fullName evidence="2">Zn(2)-C6 fungal-type domain-containing protein</fullName>
    </recommendedName>
</protein>
<reference evidence="3 4" key="1">
    <citation type="journal article" date="2011" name="Proc. Natl. Acad. Sci. U.S.A.">
        <title>Evolutionary erosion of yeast sex chromosomes by mating-type switching accidents.</title>
        <authorList>
            <person name="Gordon J.L."/>
            <person name="Armisen D."/>
            <person name="Proux-Wera E."/>
            <person name="Oheigeartaigh S.S."/>
            <person name="Byrne K.P."/>
            <person name="Wolfe K.H."/>
        </authorList>
    </citation>
    <scope>NUCLEOTIDE SEQUENCE [LARGE SCALE GENOMIC DNA]</scope>
    <source>
        <strain evidence="4">ATCC MYA-139 / BCRC 22969 / CBS 8797 / CCRC 22969 / KCTC 17520 / NBRC 10181 / NCYC 3082</strain>
    </source>
</reference>
<feature type="region of interest" description="Disordered" evidence="1">
    <location>
        <begin position="146"/>
        <end position="189"/>
    </location>
</feature>
<dbReference type="CDD" id="cd00067">
    <property type="entry name" value="GAL4"/>
    <property type="match status" value="1"/>
</dbReference>
<feature type="compositionally biased region" description="Basic residues" evidence="1">
    <location>
        <begin position="151"/>
        <end position="169"/>
    </location>
</feature>
<keyword evidence="4" id="KW-1185">Reference proteome</keyword>
<organism evidence="3 4">
    <name type="scientific">Huiozyma naganishii (strain ATCC MYA-139 / BCRC 22969 / CBS 8797 / KCTC 17520 / NBRC 10181 / NCYC 3082 / Yp74L-3)</name>
    <name type="common">Yeast</name>
    <name type="synonym">Kazachstania naganishii</name>
    <dbReference type="NCBI Taxonomy" id="1071383"/>
    <lineage>
        <taxon>Eukaryota</taxon>
        <taxon>Fungi</taxon>
        <taxon>Dikarya</taxon>
        <taxon>Ascomycota</taxon>
        <taxon>Saccharomycotina</taxon>
        <taxon>Saccharomycetes</taxon>
        <taxon>Saccharomycetales</taxon>
        <taxon>Saccharomycetaceae</taxon>
        <taxon>Huiozyma</taxon>
    </lineage>
</organism>
<evidence type="ECO:0000313" key="3">
    <source>
        <dbReference type="EMBL" id="CCK70601.1"/>
    </source>
</evidence>
<dbReference type="HOGENOM" id="CLU_051216_0_0_1"/>
<sequence>MPFSIPVSNNNNDTLPPLLLPDLVHVQPVSLSNATDPLLNSWSNRLGAGSKSNAASVKGLMNSPSPPLKQSDLENLAHVATKNLRNSPVLEQLNNSVVPLKGISRAQKPHYMNPVGIASITPPPSEPPSNSITPLVVRAIVTQDFDDGNTRKKPGKKRFSFSPKKVAKIKKQEPKPLKTSKRQRNGPSCDQCRLKKIKCDAIIEVIAQNESILTLCNDKLHHVLTKQEFTDALPALQKLSIHASTWHDIKKNDCHLVKHLDKLIIFKSCTSCYKKQGRHETNYAVTTPDIECCIFSKGFTRSDINIFSKISSLSSNKTQIDEMTVTDYHNTGF</sequence>
<proteinExistence type="predicted"/>
<evidence type="ECO:0000256" key="1">
    <source>
        <dbReference type="SAM" id="MobiDB-lite"/>
    </source>
</evidence>
<dbReference type="Pfam" id="PF00172">
    <property type="entry name" value="Zn_clus"/>
    <property type="match status" value="1"/>
</dbReference>
<dbReference type="Proteomes" id="UP000006310">
    <property type="component" value="Chromosome 5"/>
</dbReference>
<evidence type="ECO:0000259" key="2">
    <source>
        <dbReference type="Pfam" id="PF00172"/>
    </source>
</evidence>
<gene>
    <name evidence="3" type="primary">KNAG0E03440</name>
    <name evidence="3" type="ordered locus">KNAG_0E03440</name>
</gene>
<dbReference type="KEGG" id="kng:KNAG_0E03440"/>